<keyword evidence="3" id="KW-1185">Reference proteome</keyword>
<dbReference type="AlphaFoldDB" id="A0A7K3WI93"/>
<keyword evidence="1" id="KW-0812">Transmembrane</keyword>
<keyword evidence="1" id="KW-0472">Membrane</keyword>
<proteinExistence type="predicted"/>
<organism evidence="2 3">
    <name type="scientific">Goekera deserti</name>
    <dbReference type="NCBI Taxonomy" id="2497753"/>
    <lineage>
        <taxon>Bacteria</taxon>
        <taxon>Bacillati</taxon>
        <taxon>Actinomycetota</taxon>
        <taxon>Actinomycetes</taxon>
        <taxon>Geodermatophilales</taxon>
        <taxon>Geodermatophilaceae</taxon>
        <taxon>Goekera</taxon>
    </lineage>
</organism>
<comment type="caution">
    <text evidence="2">The sequence shown here is derived from an EMBL/GenBank/DDBJ whole genome shotgun (WGS) entry which is preliminary data.</text>
</comment>
<evidence type="ECO:0000313" key="2">
    <source>
        <dbReference type="EMBL" id="NEL56096.1"/>
    </source>
</evidence>
<dbReference type="Proteomes" id="UP000470470">
    <property type="component" value="Unassembled WGS sequence"/>
</dbReference>
<evidence type="ECO:0000256" key="1">
    <source>
        <dbReference type="SAM" id="Phobius"/>
    </source>
</evidence>
<dbReference type="EMBL" id="JAAGWK010000030">
    <property type="protein sequence ID" value="NEL56096.1"/>
    <property type="molecule type" value="Genomic_DNA"/>
</dbReference>
<gene>
    <name evidence="2" type="ORF">G1H19_19155</name>
</gene>
<accession>A0A7K3WI93</accession>
<name>A0A7K3WI93_9ACTN</name>
<sequence>MTADSTLENDLRARLHAAAEHGAWHPGMGDDAAVDDVLERRRVQRRTRVAVLSAAACTALVVAMVPLLLGATGPAGQTATPSAVPPSSDGVTDESIQAQLPVDLLSAPTRGSLAGDAAYVEAVRTADWTDLSGGFAQVADRRVAFVGDVPGGRWALVVGQTGGRLAHQWFTGPPGAAAGELVADRSGVESEGDAFVYVLPTGSHQAPGSPPGAGTELTEVDELTVVVVAQPGDVVQVSDRVVVEADGAVSRDFVPAPGGDGVAVTQLPGTVLDTSEGSSSAVFRLVRDGTAGPVRTLGLSDPLVLTDPPPLDLRPLRPGSSDVSPDLVRFAAVEVARHVGLPADQLDPQVLWSGPVSAGDGQISVAMVALRMPSGALVVNTAYAVMTPGTSARDTPLSAVGGCGAETHAETAVVDDLAVLSRCSVPGDLGARETVYVGSAPPVAQEMRGAGTYGSDEASWVVRLDQGHGSLAGGEYDTASFIGPGYALLDQPVAVDPADVLLGGPR</sequence>
<keyword evidence="1" id="KW-1133">Transmembrane helix</keyword>
<evidence type="ECO:0000313" key="3">
    <source>
        <dbReference type="Proteomes" id="UP000470470"/>
    </source>
</evidence>
<reference evidence="2 3" key="1">
    <citation type="submission" date="2020-02" db="EMBL/GenBank/DDBJ databases">
        <title>The whole genome sequence of CPCC 205119.</title>
        <authorList>
            <person name="Jiang Z."/>
        </authorList>
    </citation>
    <scope>NUCLEOTIDE SEQUENCE [LARGE SCALE GENOMIC DNA]</scope>
    <source>
        <strain evidence="2 3">CPCC 205119</strain>
    </source>
</reference>
<dbReference type="RefSeq" id="WP_152727299.1">
    <property type="nucleotide sequence ID" value="NZ_JAABOZ010000001.1"/>
</dbReference>
<protein>
    <submittedName>
        <fullName evidence="2">Uncharacterized protein</fullName>
    </submittedName>
</protein>
<feature type="transmembrane region" description="Helical" evidence="1">
    <location>
        <begin position="49"/>
        <end position="69"/>
    </location>
</feature>